<comment type="caution">
    <text evidence="1">The sequence shown here is derived from an EMBL/GenBank/DDBJ whole genome shotgun (WGS) entry which is preliminary data.</text>
</comment>
<dbReference type="EMBL" id="CAWYQH010000108">
    <property type="protein sequence ID" value="CAK8688171.1"/>
    <property type="molecule type" value="Genomic_DNA"/>
</dbReference>
<sequence length="182" mass="21010">MMEDDLLLQEVEKRISMMEEQVVPRTGNEKEIMNVLMEANTGLNNFATKRERFNQIFKRVPAILEYLSPGFIDTVATGNDYEREFVLSSEEEIVTMSKQFAEIQKLSSNLDSEKIREVPSHQSRLNKLELVQQKQLDDLSAVSSDLNSLLLKYNELVNALSENFVKWDWMISKLEEGKNSGE</sequence>
<name>A0ABP0GBG6_CLALP</name>
<protein>
    <recommendedName>
        <fullName evidence="3">Dynactin subunit 3</fullName>
    </recommendedName>
</protein>
<evidence type="ECO:0000313" key="1">
    <source>
        <dbReference type="EMBL" id="CAK8688171.1"/>
    </source>
</evidence>
<dbReference type="Proteomes" id="UP001642483">
    <property type="component" value="Unassembled WGS sequence"/>
</dbReference>
<evidence type="ECO:0008006" key="3">
    <source>
        <dbReference type="Google" id="ProtNLM"/>
    </source>
</evidence>
<keyword evidence="2" id="KW-1185">Reference proteome</keyword>
<evidence type="ECO:0000313" key="2">
    <source>
        <dbReference type="Proteomes" id="UP001642483"/>
    </source>
</evidence>
<dbReference type="Pfam" id="PF07426">
    <property type="entry name" value="Dynactin_p22"/>
    <property type="match status" value="1"/>
</dbReference>
<reference evidence="1 2" key="1">
    <citation type="submission" date="2024-02" db="EMBL/GenBank/DDBJ databases">
        <authorList>
            <person name="Daric V."/>
            <person name="Darras S."/>
        </authorList>
    </citation>
    <scope>NUCLEOTIDE SEQUENCE [LARGE SCALE GENOMIC DNA]</scope>
</reference>
<organism evidence="1 2">
    <name type="scientific">Clavelina lepadiformis</name>
    <name type="common">Light-bulb sea squirt</name>
    <name type="synonym">Ascidia lepadiformis</name>
    <dbReference type="NCBI Taxonomy" id="159417"/>
    <lineage>
        <taxon>Eukaryota</taxon>
        <taxon>Metazoa</taxon>
        <taxon>Chordata</taxon>
        <taxon>Tunicata</taxon>
        <taxon>Ascidiacea</taxon>
        <taxon>Aplousobranchia</taxon>
        <taxon>Clavelinidae</taxon>
        <taxon>Clavelina</taxon>
    </lineage>
</organism>
<proteinExistence type="predicted"/>
<gene>
    <name evidence="1" type="ORF">CVLEPA_LOCUS20198</name>
</gene>
<dbReference type="PANTHER" id="PTHR28360:SF1">
    <property type="entry name" value="DYNACTIN SUBUNIT 3"/>
    <property type="match status" value="1"/>
</dbReference>
<accession>A0ABP0GBG6</accession>
<dbReference type="InterPro" id="IPR009991">
    <property type="entry name" value="DCTN3"/>
</dbReference>
<dbReference type="PANTHER" id="PTHR28360">
    <property type="entry name" value="DYNACTIN SUBUNIT 3"/>
    <property type="match status" value="1"/>
</dbReference>